<dbReference type="PANTHER" id="PTHR33077:SF60">
    <property type="entry name" value="TIFY DOMAIN-CONTAINING PROTEIN"/>
    <property type="match status" value="1"/>
</dbReference>
<evidence type="ECO:0000256" key="1">
    <source>
        <dbReference type="ARBA" id="ARBA00008614"/>
    </source>
</evidence>
<feature type="compositionally biased region" description="Basic residues" evidence="3">
    <location>
        <begin position="105"/>
        <end position="118"/>
    </location>
</feature>
<comment type="similarity">
    <text evidence="1 2">Belongs to the TIFY/JAZ family.</text>
</comment>
<evidence type="ECO:0000313" key="6">
    <source>
        <dbReference type="Proteomes" id="UP001168877"/>
    </source>
</evidence>
<dbReference type="GO" id="GO:0031347">
    <property type="term" value="P:regulation of defense response"/>
    <property type="evidence" value="ECO:0007669"/>
    <property type="project" value="UniProtKB-UniRule"/>
</dbReference>
<comment type="subcellular location">
    <subcellularLocation>
        <location evidence="2">Nucleus</location>
    </subcellularLocation>
</comment>
<feature type="compositionally biased region" description="Basic and acidic residues" evidence="3">
    <location>
        <begin position="119"/>
        <end position="128"/>
    </location>
</feature>
<dbReference type="PROSITE" id="PS51320">
    <property type="entry name" value="TIFY"/>
    <property type="match status" value="2"/>
</dbReference>
<dbReference type="GO" id="GO:0009611">
    <property type="term" value="P:response to wounding"/>
    <property type="evidence" value="ECO:0007669"/>
    <property type="project" value="UniProtKB-UniRule"/>
</dbReference>
<evidence type="ECO:0000313" key="5">
    <source>
        <dbReference type="EMBL" id="KAK0580496.1"/>
    </source>
</evidence>
<evidence type="ECO:0000259" key="4">
    <source>
        <dbReference type="PROSITE" id="PS51320"/>
    </source>
</evidence>
<sequence>MSMAGERRRLISDRNLDNMLPGETVSRSLLEKPLHQLTEDDISQLTREDCRRYLKGKGMRKPSWNKSQAIQQVISLKTLFETTSDSDAAEARKKLYSVKQGSKTFKGRPRKMGNGHRHGSNEYVEKKGSSNVPNKSKTSDSDARLGNSLPVKEVKIAAQNAAAVKSSGSRFDVLNEEVNVGCVDGENGVGPNFPIDNLQSRKSVLTEITNHKCKQGEKMSAKKIIRKGEKITSHTSGLSKLIDNKEGASCSKVYGGSKGKNQLLKSSAQVVESEISDSEVLRQFHIGVSDLDMCPIVKNPTSKTIPCSANEPVGQMTIFYCGKVNVYDDVPDDKVQEIMQFAASPDAMNQEVSSDRTATLCSFSCHLQPTGIKAVPSSPMGIFPTSESGERRLLISDRNLDNMLPGETVSRSLLEKPLHQLTEDDISQLTREDCRRYLKDKGMRKPSWNKSQAIQQVISLKTLFETTSDSDAAEARKKLYSVPSNSTVSVKGASESGPYRPQDAPKSDLSRDPSGQQAADNDSVSPRTTGSANEPVGQMTIFYCGKVNVYDDVPNDKVQEIMQFAASPDAMNQEVSSDRTAALCSFSCHLQPTGIKAVPSSPMGIFPTSESVKVAETCRLPLEGNGISHEDRLDGPTSRKALVQRYREKRKDRFKNKRKIAMPSSAGLNVHINRCMGDRFSNEQLNSSDACSTPQSRPMHNPIACRSVENVAKISNLSTGLNDKDVQECRI</sequence>
<reference evidence="5" key="1">
    <citation type="journal article" date="2022" name="Plant J.">
        <title>Strategies of tolerance reflected in two North American maple genomes.</title>
        <authorList>
            <person name="McEvoy S.L."/>
            <person name="Sezen U.U."/>
            <person name="Trouern-Trend A."/>
            <person name="McMahon S.M."/>
            <person name="Schaberg P.G."/>
            <person name="Yang J."/>
            <person name="Wegrzyn J.L."/>
            <person name="Swenson N.G."/>
        </authorList>
    </citation>
    <scope>NUCLEOTIDE SEQUENCE</scope>
    <source>
        <strain evidence="5">NS2018</strain>
    </source>
</reference>
<keyword evidence="2" id="KW-0539">Nucleus</keyword>
<dbReference type="Proteomes" id="UP001168877">
    <property type="component" value="Unassembled WGS sequence"/>
</dbReference>
<dbReference type="InterPro" id="IPR010399">
    <property type="entry name" value="Tify_dom"/>
</dbReference>
<name>A0AA39VHY0_ACESA</name>
<keyword evidence="6" id="KW-1185">Reference proteome</keyword>
<dbReference type="GO" id="GO:0005634">
    <property type="term" value="C:nucleus"/>
    <property type="evidence" value="ECO:0007669"/>
    <property type="project" value="UniProtKB-SubCell"/>
</dbReference>
<dbReference type="Pfam" id="PF06200">
    <property type="entry name" value="tify"/>
    <property type="match status" value="2"/>
</dbReference>
<dbReference type="SMART" id="SM00979">
    <property type="entry name" value="TIFY"/>
    <property type="match status" value="2"/>
</dbReference>
<feature type="domain" description="Tify" evidence="4">
    <location>
        <begin position="309"/>
        <end position="344"/>
    </location>
</feature>
<evidence type="ECO:0000256" key="3">
    <source>
        <dbReference type="SAM" id="MobiDB-lite"/>
    </source>
</evidence>
<comment type="caution">
    <text evidence="5">The sequence shown here is derived from an EMBL/GenBank/DDBJ whole genome shotgun (WGS) entry which is preliminary data.</text>
</comment>
<protein>
    <recommendedName>
        <fullName evidence="2">Protein TIFY</fullName>
    </recommendedName>
    <alternativeName>
        <fullName evidence="2">Jasmonate ZIM domain-containing protein</fullName>
    </alternativeName>
</protein>
<evidence type="ECO:0000256" key="2">
    <source>
        <dbReference type="RuleBase" id="RU369065"/>
    </source>
</evidence>
<dbReference type="PANTHER" id="PTHR33077">
    <property type="entry name" value="PROTEIN TIFY 4A-RELATED-RELATED"/>
    <property type="match status" value="1"/>
</dbReference>
<accession>A0AA39VHY0</accession>
<comment type="function">
    <text evidence="2">Repressor of jasmonate responses.</text>
</comment>
<comment type="domain">
    <text evidence="2">The jas domain is required for interaction with COI1.</text>
</comment>
<dbReference type="GO" id="GO:2000022">
    <property type="term" value="P:regulation of jasmonic acid mediated signaling pathway"/>
    <property type="evidence" value="ECO:0007669"/>
    <property type="project" value="UniProtKB-UniRule"/>
</dbReference>
<proteinExistence type="inferred from homology"/>
<dbReference type="AlphaFoldDB" id="A0AA39VHY0"/>
<dbReference type="InterPro" id="IPR040390">
    <property type="entry name" value="TIFY/JAZ"/>
</dbReference>
<feature type="region of interest" description="Disordered" evidence="3">
    <location>
        <begin position="100"/>
        <end position="146"/>
    </location>
</feature>
<feature type="compositionally biased region" description="Polar residues" evidence="3">
    <location>
        <begin position="513"/>
        <end position="532"/>
    </location>
</feature>
<gene>
    <name evidence="5" type="ORF">LWI29_002617</name>
</gene>
<reference evidence="5" key="2">
    <citation type="submission" date="2023-06" db="EMBL/GenBank/DDBJ databases">
        <authorList>
            <person name="Swenson N.G."/>
            <person name="Wegrzyn J.L."/>
            <person name="Mcevoy S.L."/>
        </authorList>
    </citation>
    <scope>NUCLEOTIDE SEQUENCE</scope>
    <source>
        <strain evidence="5">NS2018</strain>
        <tissue evidence="5">Leaf</tissue>
    </source>
</reference>
<organism evidence="5 6">
    <name type="scientific">Acer saccharum</name>
    <name type="common">Sugar maple</name>
    <dbReference type="NCBI Taxonomy" id="4024"/>
    <lineage>
        <taxon>Eukaryota</taxon>
        <taxon>Viridiplantae</taxon>
        <taxon>Streptophyta</taxon>
        <taxon>Embryophyta</taxon>
        <taxon>Tracheophyta</taxon>
        <taxon>Spermatophyta</taxon>
        <taxon>Magnoliopsida</taxon>
        <taxon>eudicotyledons</taxon>
        <taxon>Gunneridae</taxon>
        <taxon>Pentapetalae</taxon>
        <taxon>rosids</taxon>
        <taxon>malvids</taxon>
        <taxon>Sapindales</taxon>
        <taxon>Sapindaceae</taxon>
        <taxon>Hippocastanoideae</taxon>
        <taxon>Acereae</taxon>
        <taxon>Acer</taxon>
    </lineage>
</organism>
<keyword evidence="2" id="KW-1184">Jasmonic acid signaling pathway</keyword>
<feature type="region of interest" description="Disordered" evidence="3">
    <location>
        <begin position="482"/>
        <end position="535"/>
    </location>
</feature>
<feature type="domain" description="Tify" evidence="4">
    <location>
        <begin position="532"/>
        <end position="567"/>
    </location>
</feature>
<dbReference type="EMBL" id="JAUESC010000384">
    <property type="protein sequence ID" value="KAK0580496.1"/>
    <property type="molecule type" value="Genomic_DNA"/>
</dbReference>